<comment type="caution">
    <text evidence="1">The sequence shown here is derived from an EMBL/GenBank/DDBJ whole genome shotgun (WGS) entry which is preliminary data.</text>
</comment>
<dbReference type="AlphaFoldDB" id="A0A815TZP0"/>
<dbReference type="EMBL" id="CAJNON010002548">
    <property type="protein sequence ID" value="CAF1512737.1"/>
    <property type="molecule type" value="Genomic_DNA"/>
</dbReference>
<evidence type="ECO:0000313" key="2">
    <source>
        <dbReference type="Proteomes" id="UP000663891"/>
    </source>
</evidence>
<feature type="non-terminal residue" evidence="1">
    <location>
        <position position="49"/>
    </location>
</feature>
<accession>A0A815TZP0</accession>
<name>A0A815TZP0_9BILA</name>
<organism evidence="1 2">
    <name type="scientific">Adineta steineri</name>
    <dbReference type="NCBI Taxonomy" id="433720"/>
    <lineage>
        <taxon>Eukaryota</taxon>
        <taxon>Metazoa</taxon>
        <taxon>Spiralia</taxon>
        <taxon>Gnathifera</taxon>
        <taxon>Rotifera</taxon>
        <taxon>Eurotatoria</taxon>
        <taxon>Bdelloidea</taxon>
        <taxon>Adinetida</taxon>
        <taxon>Adinetidae</taxon>
        <taxon>Adineta</taxon>
    </lineage>
</organism>
<sequence length="49" mass="5571">MKTVVHSCIPPLFDSLIPIELVVQRGREYIELDWSTEKFSGGCYGDIMP</sequence>
<gene>
    <name evidence="1" type="ORF">VCS650_LOCUS42861</name>
</gene>
<evidence type="ECO:0000313" key="1">
    <source>
        <dbReference type="EMBL" id="CAF1512737.1"/>
    </source>
</evidence>
<reference evidence="1" key="1">
    <citation type="submission" date="2021-02" db="EMBL/GenBank/DDBJ databases">
        <authorList>
            <person name="Nowell W R."/>
        </authorList>
    </citation>
    <scope>NUCLEOTIDE SEQUENCE</scope>
</reference>
<protein>
    <submittedName>
        <fullName evidence="1">Uncharacterized protein</fullName>
    </submittedName>
</protein>
<proteinExistence type="predicted"/>
<dbReference type="Proteomes" id="UP000663891">
    <property type="component" value="Unassembled WGS sequence"/>
</dbReference>